<dbReference type="NCBIfam" id="TIGR00675">
    <property type="entry name" value="dcm"/>
    <property type="match status" value="1"/>
</dbReference>
<keyword evidence="10" id="KW-1185">Reference proteome</keyword>
<dbReference type="Proteomes" id="UP000528286">
    <property type="component" value="Unassembled WGS sequence"/>
</dbReference>
<dbReference type="RefSeq" id="WP_183365316.1">
    <property type="nucleotide sequence ID" value="NZ_JACIEZ010000002.1"/>
</dbReference>
<dbReference type="PANTHER" id="PTHR46098">
    <property type="entry name" value="TRNA (CYTOSINE(38)-C(5))-METHYLTRANSFERASE"/>
    <property type="match status" value="1"/>
</dbReference>
<name>A0A7W6NK68_9HYPH</name>
<gene>
    <name evidence="9" type="ORF">GGR23_001252</name>
</gene>
<evidence type="ECO:0000256" key="7">
    <source>
        <dbReference type="PROSITE-ProRule" id="PRU01016"/>
    </source>
</evidence>
<dbReference type="InterPro" id="IPR029063">
    <property type="entry name" value="SAM-dependent_MTases_sf"/>
</dbReference>
<keyword evidence="5" id="KW-0680">Restriction system</keyword>
<dbReference type="PROSITE" id="PS51679">
    <property type="entry name" value="SAM_MT_C5"/>
    <property type="match status" value="1"/>
</dbReference>
<keyword evidence="4 7" id="KW-0949">S-adenosyl-L-methionine</keyword>
<dbReference type="Pfam" id="PF00145">
    <property type="entry name" value="DNA_methylase"/>
    <property type="match status" value="2"/>
</dbReference>
<evidence type="ECO:0000256" key="5">
    <source>
        <dbReference type="ARBA" id="ARBA00022747"/>
    </source>
</evidence>
<evidence type="ECO:0000313" key="9">
    <source>
        <dbReference type="EMBL" id="MBB4064075.1"/>
    </source>
</evidence>
<keyword evidence="3 7" id="KW-0808">Transferase</keyword>
<feature type="active site" evidence="7">
    <location>
        <position position="73"/>
    </location>
</feature>
<dbReference type="EMBL" id="JACIEZ010000002">
    <property type="protein sequence ID" value="MBB4064075.1"/>
    <property type="molecule type" value="Genomic_DNA"/>
</dbReference>
<sequence length="319" mass="35893">MSYKVASFFSGIGGLDLGLERAGFKVVFQCEVKPFCREILEQHWPGLPLDKDIRTLDDAKIPESDVWAAGFPCQDLSLARMGPRSGLRGAQSGLFHDFMRLVRARNPRGIILENVHGLLSSHGGRDFAIVLQALDECGYDVAWRVLDSKFFGVPQQRRRVYIVAMHRGWGSPAEVLFEPERGDWDPAPRRQDGKKSPSLFQTILGDPERGPLVKSIAHCIYAESARHTGTDWSRNYVWYPDGRVRRFLPTETELAQGFPADWTRPRHFDERQADKIDSLRYHAVGNSVTPPVAEWVGHRLMAALKAQEAKSLSDLAAAE</sequence>
<proteinExistence type="inferred from homology"/>
<dbReference type="Gene3D" id="3.40.50.150">
    <property type="entry name" value="Vaccinia Virus protein VP39"/>
    <property type="match status" value="1"/>
</dbReference>
<comment type="caution">
    <text evidence="9">The sequence shown here is derived from an EMBL/GenBank/DDBJ whole genome shotgun (WGS) entry which is preliminary data.</text>
</comment>
<accession>A0A7W6NK68</accession>
<dbReference type="PRINTS" id="PR00105">
    <property type="entry name" value="C5METTRFRASE"/>
</dbReference>
<protein>
    <recommendedName>
        <fullName evidence="1">DNA (cytosine-5-)-methyltransferase</fullName>
        <ecNumber evidence="1">2.1.1.37</ecNumber>
    </recommendedName>
</protein>
<keyword evidence="2 7" id="KW-0489">Methyltransferase</keyword>
<evidence type="ECO:0000256" key="6">
    <source>
        <dbReference type="ARBA" id="ARBA00047422"/>
    </source>
</evidence>
<dbReference type="SUPFAM" id="SSF53335">
    <property type="entry name" value="S-adenosyl-L-methionine-dependent methyltransferases"/>
    <property type="match status" value="1"/>
</dbReference>
<comment type="catalytic activity">
    <reaction evidence="6">
        <text>a 2'-deoxycytidine in DNA + S-adenosyl-L-methionine = a 5-methyl-2'-deoxycytidine in DNA + S-adenosyl-L-homocysteine + H(+)</text>
        <dbReference type="Rhea" id="RHEA:13681"/>
        <dbReference type="Rhea" id="RHEA-COMP:11369"/>
        <dbReference type="Rhea" id="RHEA-COMP:11370"/>
        <dbReference type="ChEBI" id="CHEBI:15378"/>
        <dbReference type="ChEBI" id="CHEBI:57856"/>
        <dbReference type="ChEBI" id="CHEBI:59789"/>
        <dbReference type="ChEBI" id="CHEBI:85452"/>
        <dbReference type="ChEBI" id="CHEBI:85454"/>
        <dbReference type="EC" id="2.1.1.37"/>
    </reaction>
</comment>
<evidence type="ECO:0000256" key="4">
    <source>
        <dbReference type="ARBA" id="ARBA00022691"/>
    </source>
</evidence>
<dbReference type="EC" id="2.1.1.37" evidence="1"/>
<dbReference type="InterPro" id="IPR001525">
    <property type="entry name" value="C5_MeTfrase"/>
</dbReference>
<dbReference type="GO" id="GO:0009307">
    <property type="term" value="P:DNA restriction-modification system"/>
    <property type="evidence" value="ECO:0007669"/>
    <property type="project" value="UniProtKB-KW"/>
</dbReference>
<comment type="similarity">
    <text evidence="7 8">Belongs to the class I-like SAM-binding methyltransferase superfamily. C5-methyltransferase family.</text>
</comment>
<evidence type="ECO:0000256" key="3">
    <source>
        <dbReference type="ARBA" id="ARBA00022679"/>
    </source>
</evidence>
<reference evidence="9 10" key="1">
    <citation type="submission" date="2020-08" db="EMBL/GenBank/DDBJ databases">
        <title>Genomic Encyclopedia of Type Strains, Phase IV (KMG-IV): sequencing the most valuable type-strain genomes for metagenomic binning, comparative biology and taxonomic classification.</title>
        <authorList>
            <person name="Goeker M."/>
        </authorList>
    </citation>
    <scope>NUCLEOTIDE SEQUENCE [LARGE SCALE GENOMIC DNA]</scope>
    <source>
        <strain evidence="9 10">DSM 29853</strain>
    </source>
</reference>
<dbReference type="AlphaFoldDB" id="A0A7W6NK68"/>
<evidence type="ECO:0000256" key="1">
    <source>
        <dbReference type="ARBA" id="ARBA00011975"/>
    </source>
</evidence>
<evidence type="ECO:0000313" key="10">
    <source>
        <dbReference type="Proteomes" id="UP000528286"/>
    </source>
</evidence>
<dbReference type="GO" id="GO:0032259">
    <property type="term" value="P:methylation"/>
    <property type="evidence" value="ECO:0007669"/>
    <property type="project" value="UniProtKB-KW"/>
</dbReference>
<evidence type="ECO:0000256" key="2">
    <source>
        <dbReference type="ARBA" id="ARBA00022603"/>
    </source>
</evidence>
<dbReference type="PANTHER" id="PTHR46098:SF1">
    <property type="entry name" value="TRNA (CYTOSINE(38)-C(5))-METHYLTRANSFERASE"/>
    <property type="match status" value="1"/>
</dbReference>
<organism evidence="9 10">
    <name type="scientific">Gellertiella hungarica</name>
    <dbReference type="NCBI Taxonomy" id="1572859"/>
    <lineage>
        <taxon>Bacteria</taxon>
        <taxon>Pseudomonadati</taxon>
        <taxon>Pseudomonadota</taxon>
        <taxon>Alphaproteobacteria</taxon>
        <taxon>Hyphomicrobiales</taxon>
        <taxon>Rhizobiaceae</taxon>
        <taxon>Gellertiella</taxon>
    </lineage>
</organism>
<dbReference type="GO" id="GO:0003886">
    <property type="term" value="F:DNA (cytosine-5-)-methyltransferase activity"/>
    <property type="evidence" value="ECO:0007669"/>
    <property type="project" value="UniProtKB-EC"/>
</dbReference>
<evidence type="ECO:0000256" key="8">
    <source>
        <dbReference type="RuleBase" id="RU000416"/>
    </source>
</evidence>
<dbReference type="InterPro" id="IPR050750">
    <property type="entry name" value="C5-MTase"/>
</dbReference>